<dbReference type="EMBL" id="JADNRY010000009">
    <property type="protein sequence ID" value="KAF9075593.1"/>
    <property type="molecule type" value="Genomic_DNA"/>
</dbReference>
<gene>
    <name evidence="5" type="ORF">BDP27DRAFT_1415368</name>
    <name evidence="3" type="ORF">BDP27DRAFT_1429158</name>
    <name evidence="4" type="ORF">BDP27DRAFT_1429166</name>
    <name evidence="2" type="ORF">BDP27DRAFT_1439934</name>
</gene>
<name>A0A9P5P992_9AGAR</name>
<comment type="caution">
    <text evidence="3">The sequence shown here is derived from an EMBL/GenBank/DDBJ whole genome shotgun (WGS) entry which is preliminary data.</text>
</comment>
<protein>
    <recommendedName>
        <fullName evidence="1">Bacteriophage T5 Orf172 DNA-binding domain-containing protein</fullName>
    </recommendedName>
</protein>
<proteinExistence type="predicted"/>
<evidence type="ECO:0000313" key="5">
    <source>
        <dbReference type="EMBL" id="KAF9075593.1"/>
    </source>
</evidence>
<dbReference type="Pfam" id="PF10544">
    <property type="entry name" value="T5orf172"/>
    <property type="match status" value="1"/>
</dbReference>
<dbReference type="EMBL" id="JADNRY010001224">
    <property type="protein sequence ID" value="KAF9019308.1"/>
    <property type="molecule type" value="Genomic_DNA"/>
</dbReference>
<accession>A0A9P5P992</accession>
<evidence type="ECO:0000313" key="3">
    <source>
        <dbReference type="EMBL" id="KAF9061274.1"/>
    </source>
</evidence>
<evidence type="ECO:0000313" key="6">
    <source>
        <dbReference type="Proteomes" id="UP000772434"/>
    </source>
</evidence>
<evidence type="ECO:0000259" key="1">
    <source>
        <dbReference type="SMART" id="SM00974"/>
    </source>
</evidence>
<dbReference type="EMBL" id="JADNRY010000208">
    <property type="protein sequence ID" value="KAF9061284.1"/>
    <property type="molecule type" value="Genomic_DNA"/>
</dbReference>
<feature type="domain" description="Bacteriophage T5 Orf172 DNA-binding" evidence="1">
    <location>
        <begin position="39"/>
        <end position="128"/>
    </location>
</feature>
<dbReference type="OrthoDB" id="3038115at2759"/>
<dbReference type="SMART" id="SM00974">
    <property type="entry name" value="T5orf172"/>
    <property type="match status" value="1"/>
</dbReference>
<organism evidence="3 6">
    <name type="scientific">Rhodocollybia butyracea</name>
    <dbReference type="NCBI Taxonomy" id="206335"/>
    <lineage>
        <taxon>Eukaryota</taxon>
        <taxon>Fungi</taxon>
        <taxon>Dikarya</taxon>
        <taxon>Basidiomycota</taxon>
        <taxon>Agaricomycotina</taxon>
        <taxon>Agaricomycetes</taxon>
        <taxon>Agaricomycetidae</taxon>
        <taxon>Agaricales</taxon>
        <taxon>Marasmiineae</taxon>
        <taxon>Omphalotaceae</taxon>
        <taxon>Rhodocollybia</taxon>
    </lineage>
</organism>
<evidence type="ECO:0000313" key="2">
    <source>
        <dbReference type="EMBL" id="KAF9019308.1"/>
    </source>
</evidence>
<sequence>MSRRPNNILRRLFNRRRRRPTSAADGTGVIYIIRERVLANGCWVLKIGMTKNLGRRMKEHRRNCPNLNRRLWRFKGVGFRRRVEALFHLAVESICVDRPRTSCPFCHRRHLEIFVLTPHQILNGLLPLFARLS</sequence>
<keyword evidence="6" id="KW-1185">Reference proteome</keyword>
<reference evidence="3" key="1">
    <citation type="submission" date="2020-11" db="EMBL/GenBank/DDBJ databases">
        <authorList>
            <consortium name="DOE Joint Genome Institute"/>
            <person name="Ahrendt S."/>
            <person name="Riley R."/>
            <person name="Andreopoulos W."/>
            <person name="Labutti K."/>
            <person name="Pangilinan J."/>
            <person name="Ruiz-Duenas F.J."/>
            <person name="Barrasa J.M."/>
            <person name="Sanchez-Garcia M."/>
            <person name="Camarero S."/>
            <person name="Miyauchi S."/>
            <person name="Serrano A."/>
            <person name="Linde D."/>
            <person name="Babiker R."/>
            <person name="Drula E."/>
            <person name="Ayuso-Fernandez I."/>
            <person name="Pacheco R."/>
            <person name="Padilla G."/>
            <person name="Ferreira P."/>
            <person name="Barriuso J."/>
            <person name="Kellner H."/>
            <person name="Castanera R."/>
            <person name="Alfaro M."/>
            <person name="Ramirez L."/>
            <person name="Pisabarro A.G."/>
            <person name="Kuo A."/>
            <person name="Tritt A."/>
            <person name="Lipzen A."/>
            <person name="He G."/>
            <person name="Yan M."/>
            <person name="Ng V."/>
            <person name="Cullen D."/>
            <person name="Martin F."/>
            <person name="Rosso M.-N."/>
            <person name="Henrissat B."/>
            <person name="Hibbett D."/>
            <person name="Martinez A.T."/>
            <person name="Grigoriev I.V."/>
        </authorList>
    </citation>
    <scope>NUCLEOTIDE SEQUENCE</scope>
    <source>
        <strain evidence="3">AH 40177</strain>
    </source>
</reference>
<dbReference type="InterPro" id="IPR018306">
    <property type="entry name" value="Phage_T5_Orf172_DNA-bd"/>
</dbReference>
<dbReference type="AlphaFoldDB" id="A0A9P5P992"/>
<evidence type="ECO:0000313" key="4">
    <source>
        <dbReference type="EMBL" id="KAF9061284.1"/>
    </source>
</evidence>
<dbReference type="InterPro" id="IPR053006">
    <property type="entry name" value="Meiosis_regulatory"/>
</dbReference>
<dbReference type="PANTHER" id="PTHR28094:SF1">
    <property type="entry name" value="MEIOTICALLY UP-REGULATED GENE 113 PROTEIN"/>
    <property type="match status" value="1"/>
</dbReference>
<dbReference type="PANTHER" id="PTHR28094">
    <property type="entry name" value="MEIOTICALLY UP-REGULATED GENE 113 PROTEIN"/>
    <property type="match status" value="1"/>
</dbReference>
<dbReference type="Proteomes" id="UP000772434">
    <property type="component" value="Unassembled WGS sequence"/>
</dbReference>
<dbReference type="EMBL" id="JADNRY010000208">
    <property type="protein sequence ID" value="KAF9061274.1"/>
    <property type="molecule type" value="Genomic_DNA"/>
</dbReference>